<dbReference type="Pfam" id="PF13952">
    <property type="entry name" value="DUF4216"/>
    <property type="match status" value="1"/>
</dbReference>
<sequence>MSQNSGVMVFADGRNYYGKCIEIIELNYYERFCVIMLRCDLVNIKSPRRMKKDANGFIMVKFSELIHTGNRDSDNPYILASQSKQVFYVKDGKNERWLHVIGIKPRDLFNLSVETPVKDDEYLQSSGILNDVRASSWLDAMKSSSPRHTSTRGYNHEIVSVDTDVAYRTWMAKYPSALSSFE</sequence>
<evidence type="ECO:0000259" key="1">
    <source>
        <dbReference type="Pfam" id="PF13952"/>
    </source>
</evidence>
<dbReference type="PANTHER" id="PTHR48258:SF3">
    <property type="entry name" value="FK506-BINDING PROTEIN 4-LIKE ISOFORM X1"/>
    <property type="match status" value="1"/>
</dbReference>
<accession>A0ABR0Q849</accession>
<dbReference type="InterPro" id="IPR025312">
    <property type="entry name" value="DUF4216"/>
</dbReference>
<protein>
    <recommendedName>
        <fullName evidence="1">DUF4216 domain-containing protein</fullName>
    </recommendedName>
</protein>
<gene>
    <name evidence="2" type="ORF">PVK06_011201</name>
</gene>
<evidence type="ECO:0000313" key="2">
    <source>
        <dbReference type="EMBL" id="KAK5835510.1"/>
    </source>
</evidence>
<name>A0ABR0Q849_GOSAR</name>
<keyword evidence="3" id="KW-1185">Reference proteome</keyword>
<evidence type="ECO:0000313" key="3">
    <source>
        <dbReference type="Proteomes" id="UP001358586"/>
    </source>
</evidence>
<comment type="caution">
    <text evidence="2">The sequence shown here is derived from an EMBL/GenBank/DDBJ whole genome shotgun (WGS) entry which is preliminary data.</text>
</comment>
<feature type="domain" description="DUF4216" evidence="1">
    <location>
        <begin position="24"/>
        <end position="98"/>
    </location>
</feature>
<reference evidence="2 3" key="1">
    <citation type="submission" date="2023-03" db="EMBL/GenBank/DDBJ databases">
        <title>WGS of Gossypium arboreum.</title>
        <authorList>
            <person name="Yu D."/>
        </authorList>
    </citation>
    <scope>NUCLEOTIDE SEQUENCE [LARGE SCALE GENOMIC DNA]</scope>
    <source>
        <tissue evidence="2">Leaf</tissue>
    </source>
</reference>
<dbReference type="EMBL" id="JARKNE010000004">
    <property type="protein sequence ID" value="KAK5835510.1"/>
    <property type="molecule type" value="Genomic_DNA"/>
</dbReference>
<dbReference type="PANTHER" id="PTHR48258">
    <property type="entry name" value="DUF4218 DOMAIN-CONTAINING PROTEIN-RELATED"/>
    <property type="match status" value="1"/>
</dbReference>
<dbReference type="Proteomes" id="UP001358586">
    <property type="component" value="Chromosome 4"/>
</dbReference>
<proteinExistence type="predicted"/>
<organism evidence="2 3">
    <name type="scientific">Gossypium arboreum</name>
    <name type="common">Tree cotton</name>
    <name type="synonym">Gossypium nanking</name>
    <dbReference type="NCBI Taxonomy" id="29729"/>
    <lineage>
        <taxon>Eukaryota</taxon>
        <taxon>Viridiplantae</taxon>
        <taxon>Streptophyta</taxon>
        <taxon>Embryophyta</taxon>
        <taxon>Tracheophyta</taxon>
        <taxon>Spermatophyta</taxon>
        <taxon>Magnoliopsida</taxon>
        <taxon>eudicotyledons</taxon>
        <taxon>Gunneridae</taxon>
        <taxon>Pentapetalae</taxon>
        <taxon>rosids</taxon>
        <taxon>malvids</taxon>
        <taxon>Malvales</taxon>
        <taxon>Malvaceae</taxon>
        <taxon>Malvoideae</taxon>
        <taxon>Gossypium</taxon>
    </lineage>
</organism>